<dbReference type="Proteomes" id="UP000739538">
    <property type="component" value="Unassembled WGS sequence"/>
</dbReference>
<name>A0A956NGG2_UNCEI</name>
<feature type="compositionally biased region" description="Basic and acidic residues" evidence="1">
    <location>
        <begin position="125"/>
        <end position="135"/>
    </location>
</feature>
<evidence type="ECO:0000256" key="1">
    <source>
        <dbReference type="SAM" id="MobiDB-lite"/>
    </source>
</evidence>
<gene>
    <name evidence="2" type="ORF">KDA27_11885</name>
</gene>
<feature type="region of interest" description="Disordered" evidence="1">
    <location>
        <begin position="112"/>
        <end position="135"/>
    </location>
</feature>
<dbReference type="EMBL" id="JAGQHS010000055">
    <property type="protein sequence ID" value="MCA9756494.1"/>
    <property type="molecule type" value="Genomic_DNA"/>
</dbReference>
<protein>
    <submittedName>
        <fullName evidence="2">Uncharacterized protein</fullName>
    </submittedName>
</protein>
<reference evidence="2" key="1">
    <citation type="submission" date="2020-04" db="EMBL/GenBank/DDBJ databases">
        <authorList>
            <person name="Zhang T."/>
        </authorList>
    </citation>
    <scope>NUCLEOTIDE SEQUENCE</scope>
    <source>
        <strain evidence="2">HKST-UBA02</strain>
    </source>
</reference>
<organism evidence="2 3">
    <name type="scientific">Eiseniibacteriota bacterium</name>
    <dbReference type="NCBI Taxonomy" id="2212470"/>
    <lineage>
        <taxon>Bacteria</taxon>
        <taxon>Candidatus Eiseniibacteriota</taxon>
    </lineage>
</organism>
<dbReference type="AlphaFoldDB" id="A0A956NGG2"/>
<reference evidence="2" key="2">
    <citation type="journal article" date="2021" name="Microbiome">
        <title>Successional dynamics and alternative stable states in a saline activated sludge microbial community over 9 years.</title>
        <authorList>
            <person name="Wang Y."/>
            <person name="Ye J."/>
            <person name="Ju F."/>
            <person name="Liu L."/>
            <person name="Boyd J.A."/>
            <person name="Deng Y."/>
            <person name="Parks D.H."/>
            <person name="Jiang X."/>
            <person name="Yin X."/>
            <person name="Woodcroft B.J."/>
            <person name="Tyson G.W."/>
            <person name="Hugenholtz P."/>
            <person name="Polz M.F."/>
            <person name="Zhang T."/>
        </authorList>
    </citation>
    <scope>NUCLEOTIDE SEQUENCE</scope>
    <source>
        <strain evidence="2">HKST-UBA02</strain>
    </source>
</reference>
<accession>A0A956NGG2</accession>
<proteinExistence type="predicted"/>
<evidence type="ECO:0000313" key="2">
    <source>
        <dbReference type="EMBL" id="MCA9756494.1"/>
    </source>
</evidence>
<evidence type="ECO:0000313" key="3">
    <source>
        <dbReference type="Proteomes" id="UP000739538"/>
    </source>
</evidence>
<sequence length="316" mass="35593">MFPQRMGEQSELAAFMIANGPTLAILGGERWRFGWATRSGFGSTDQSLLLARASDRTRIGIAFGGSVRGQHQDNQTAKRESEVWQWHVAAGFGRSGPSSDLDVAGGVEMSSYRDDTLTSEDDSEELTRGRTQEDEPRPFLQVRYTHLLSAGRWMLAGGFFDQHRKHVFEDRTSSEPILSDVEGYGHYWYAGFMVEKETSRSSLARVQLSYQDDREFGTDGSYQGATGAVEVTRSTMLSASIERELTRRLRGRVSIGRVYQFFEDEGSSVYDSRWSSEDTFAWGLAYAHRWIRLEGQLQYDLGLDTPFGSIDVAIRP</sequence>
<comment type="caution">
    <text evidence="2">The sequence shown here is derived from an EMBL/GenBank/DDBJ whole genome shotgun (WGS) entry which is preliminary data.</text>
</comment>